<comment type="pathway">
    <text evidence="27">Glycan biosynthesis.</text>
</comment>
<evidence type="ECO:0000256" key="12">
    <source>
        <dbReference type="ARBA" id="ARBA00022676"/>
    </source>
</evidence>
<evidence type="ECO:0000313" key="33">
    <source>
        <dbReference type="Proteomes" id="UP000516072"/>
    </source>
</evidence>
<dbReference type="Gene3D" id="1.10.3810.10">
    <property type="entry name" value="Biosynthetic peptidoglycan transglycosylase-like"/>
    <property type="match status" value="1"/>
</dbReference>
<dbReference type="UniPathway" id="UPA00219"/>
<evidence type="ECO:0000256" key="14">
    <source>
        <dbReference type="ARBA" id="ARBA00022692"/>
    </source>
</evidence>
<dbReference type="RefSeq" id="WP_197744473.1">
    <property type="nucleotide sequence ID" value="NZ_LR778175.1"/>
</dbReference>
<dbReference type="InterPro" id="IPR050396">
    <property type="entry name" value="Glycosyltr_51/Transpeptidase"/>
</dbReference>
<evidence type="ECO:0000256" key="18">
    <source>
        <dbReference type="ARBA" id="ARBA00022984"/>
    </source>
</evidence>
<dbReference type="PANTHER" id="PTHR32282:SF27">
    <property type="entry name" value="PENICILLIN-BINDING PROTEIN 1A"/>
    <property type="match status" value="1"/>
</dbReference>
<evidence type="ECO:0000256" key="25">
    <source>
        <dbReference type="ARBA" id="ARBA00044770"/>
    </source>
</evidence>
<dbReference type="GO" id="GO:0009252">
    <property type="term" value="P:peptidoglycan biosynthetic process"/>
    <property type="evidence" value="ECO:0007669"/>
    <property type="project" value="UniProtKB-UniPathway"/>
</dbReference>
<dbReference type="GO" id="GO:0008955">
    <property type="term" value="F:peptidoglycan glycosyltransferase activity"/>
    <property type="evidence" value="ECO:0007669"/>
    <property type="project" value="UniProtKB-EC"/>
</dbReference>
<evidence type="ECO:0000256" key="9">
    <source>
        <dbReference type="ARBA" id="ARBA00022519"/>
    </source>
</evidence>
<dbReference type="SUPFAM" id="SSF53955">
    <property type="entry name" value="Lysozyme-like"/>
    <property type="match status" value="1"/>
</dbReference>
<evidence type="ECO:0000256" key="19">
    <source>
        <dbReference type="ARBA" id="ARBA00022989"/>
    </source>
</evidence>
<dbReference type="GO" id="GO:0071555">
    <property type="term" value="P:cell wall organization"/>
    <property type="evidence" value="ECO:0007669"/>
    <property type="project" value="UniProtKB-KW"/>
</dbReference>
<dbReference type="Pfam" id="PF17092">
    <property type="entry name" value="PCB_OB"/>
    <property type="match status" value="1"/>
</dbReference>
<dbReference type="NCBIfam" id="TIGR02074">
    <property type="entry name" value="PBP_1a_fam"/>
    <property type="match status" value="1"/>
</dbReference>
<evidence type="ECO:0000256" key="4">
    <source>
        <dbReference type="ARBA" id="ARBA00007090"/>
    </source>
</evidence>
<keyword evidence="11" id="KW-0645">Protease</keyword>
<evidence type="ECO:0000256" key="21">
    <source>
        <dbReference type="ARBA" id="ARBA00023251"/>
    </source>
</evidence>
<dbReference type="GO" id="GO:0030288">
    <property type="term" value="C:outer membrane-bounded periplasmic space"/>
    <property type="evidence" value="ECO:0007669"/>
    <property type="project" value="TreeGrafter"/>
</dbReference>
<keyword evidence="20 28" id="KW-0472">Membrane</keyword>
<feature type="domain" description="Glycosyl transferase family 51" evidence="30">
    <location>
        <begin position="60"/>
        <end position="233"/>
    </location>
</feature>
<dbReference type="GO" id="GO:0006508">
    <property type="term" value="P:proteolysis"/>
    <property type="evidence" value="ECO:0007669"/>
    <property type="project" value="UniProtKB-KW"/>
</dbReference>
<dbReference type="GO" id="GO:0008658">
    <property type="term" value="F:penicillin binding"/>
    <property type="evidence" value="ECO:0007669"/>
    <property type="project" value="InterPro"/>
</dbReference>
<feature type="transmembrane region" description="Helical" evidence="28">
    <location>
        <begin position="12"/>
        <end position="33"/>
    </location>
</feature>
<comment type="pathway">
    <text evidence="3">Cell wall biogenesis; peptidoglycan biosynthesis.</text>
</comment>
<comment type="similarity">
    <text evidence="4">In the C-terminal section; belongs to the transpeptidase family.</text>
</comment>
<evidence type="ECO:0000256" key="15">
    <source>
        <dbReference type="ARBA" id="ARBA00022801"/>
    </source>
</evidence>
<evidence type="ECO:0000256" key="28">
    <source>
        <dbReference type="SAM" id="Phobius"/>
    </source>
</evidence>
<dbReference type="PANTHER" id="PTHR32282">
    <property type="entry name" value="BINDING PROTEIN TRANSPEPTIDASE, PUTATIVE-RELATED"/>
    <property type="match status" value="1"/>
</dbReference>
<sequence>MAGLLFIFRWVFNLTLAAALFIFFAAIGIYFYLTPQLPPIDALKDIQLQVPLRIFSKEKKLIAEYGDKHRIPLTFEQIPPLMVKAILAAEDDRFYEHPGVDYQGILRAAYYLLKTGRKAQGGSTITMQVARNFFLSREKTYLRKLQEILLAFQIEQKLSKNEIITLYLNKIYLGNRAYGVGAAAQVYYGTTIDQLTLPQFAMIAGLPKAPSGYNPVVNPTRALQRRNYVLHRMYEVGYITEKSYKKSVNTIITAKYHKRSIEVQAPFIAEMVRVELSKKYGADIYTAGYNVYTTIQAQHQKSANRALYAALLSYDKRHGYRGSKHHVDISDNSTDVYNQVLDKYYSIERLHPGIVLKVGIQSAQIYIKDKGKYTIPWSGLSWAQPYIDINKLGQKPTQAADILNQGDIIWVESQSDSTWKLAQIPEVEGALVSLSPTDGAITALSGGFDFNQSKFNRVIQSKRQPGSSFKPFLYSAALEKGYTAASVVNDSPIVIDEPQFEKVWRPKNYNGRFFGPTRLRVALTHSRNLVSIRLLRDIGIDYTIDYIERFGFTSKQLPKSLSLALGSGDTSPLEMARGFAVFANEGFLITPYFINQIETSRGEVIFHANPPRICQVCKNLSIEGKTIDTQILPIEEIETAPIAPRVITPQNAYIINTMLQDVIRIGTGQGAKILGRSDIAGKTGTTNNQYDAWFAGFNPDIVAVSWVGFDQPESLGNLETGARVALPMWVDYMSSVLKDIPSHNFIKPSDIVTIRIDPTTGLLAGSNSKGIFEVFSSGHIPTEYVSNRQKNNSSDLELKDSSAIDQLF</sequence>
<accession>A0A7G1Q731</accession>
<dbReference type="SUPFAM" id="SSF56601">
    <property type="entry name" value="beta-lactamase/transpeptidase-like"/>
    <property type="match status" value="1"/>
</dbReference>
<protein>
    <recommendedName>
        <fullName evidence="7">Penicillin-binding protein 1A</fullName>
        <ecNumber evidence="25">2.4.99.28</ecNumber>
        <ecNumber evidence="6">3.4.16.4</ecNumber>
    </recommendedName>
</protein>
<keyword evidence="14 28" id="KW-0812">Transmembrane</keyword>
<evidence type="ECO:0000256" key="26">
    <source>
        <dbReference type="ARBA" id="ARBA00049902"/>
    </source>
</evidence>
<dbReference type="InterPro" id="IPR001460">
    <property type="entry name" value="PCN-bd_Tpept"/>
</dbReference>
<dbReference type="FunFam" id="1.10.3810.10:FF:000003">
    <property type="entry name" value="Penicillin-binding protein 1a"/>
    <property type="match status" value="1"/>
</dbReference>
<keyword evidence="16" id="KW-0133">Cell shape</keyword>
<gene>
    <name evidence="32" type="primary">mrcA</name>
    <name evidence="32" type="ORF">NSCAC_0063</name>
</gene>
<keyword evidence="15 32" id="KW-0378">Hydrolase</keyword>
<feature type="domain" description="Penicillin-binding protein transpeptidase" evidence="29">
    <location>
        <begin position="429"/>
        <end position="700"/>
    </location>
</feature>
<comment type="catalytic activity">
    <reaction evidence="24">
        <text>Preferential cleavage: (Ac)2-L-Lys-D-Ala-|-D-Ala. Also transpeptidation of peptidyl-alanyl moieties that are N-acyl substituents of D-alanine.</text>
        <dbReference type="EC" id="3.4.16.4"/>
    </reaction>
</comment>
<keyword evidence="9" id="KW-0997">Cell inner membrane</keyword>
<dbReference type="EC" id="2.4.99.28" evidence="25"/>
<keyword evidence="21" id="KW-0046">Antibiotic resistance</keyword>
<name>A0A7G1Q731_9GAMM</name>
<dbReference type="InterPro" id="IPR036950">
    <property type="entry name" value="PBP_transglycosylase"/>
</dbReference>
<keyword evidence="10" id="KW-0121">Carboxypeptidase</keyword>
<evidence type="ECO:0000256" key="1">
    <source>
        <dbReference type="ARBA" id="ARBA00002624"/>
    </source>
</evidence>
<dbReference type="GO" id="GO:0005886">
    <property type="term" value="C:plasma membrane"/>
    <property type="evidence" value="ECO:0007669"/>
    <property type="project" value="UniProtKB-SubCell"/>
</dbReference>
<evidence type="ECO:0000259" key="29">
    <source>
        <dbReference type="Pfam" id="PF00905"/>
    </source>
</evidence>
<keyword evidence="18" id="KW-0573">Peptidoglycan synthesis</keyword>
<dbReference type="InterPro" id="IPR031376">
    <property type="entry name" value="PCB_OB"/>
</dbReference>
<dbReference type="EMBL" id="LR778175">
    <property type="protein sequence ID" value="CAB1274228.1"/>
    <property type="molecule type" value="Genomic_DNA"/>
</dbReference>
<evidence type="ECO:0000256" key="23">
    <source>
        <dbReference type="ARBA" id="ARBA00023316"/>
    </source>
</evidence>
<evidence type="ECO:0000256" key="2">
    <source>
        <dbReference type="ARBA" id="ARBA00004249"/>
    </source>
</evidence>
<evidence type="ECO:0000259" key="30">
    <source>
        <dbReference type="Pfam" id="PF00912"/>
    </source>
</evidence>
<evidence type="ECO:0000256" key="22">
    <source>
        <dbReference type="ARBA" id="ARBA00023268"/>
    </source>
</evidence>
<evidence type="ECO:0000256" key="8">
    <source>
        <dbReference type="ARBA" id="ARBA00022475"/>
    </source>
</evidence>
<dbReference type="GO" id="GO:0009002">
    <property type="term" value="F:serine-type D-Ala-D-Ala carboxypeptidase activity"/>
    <property type="evidence" value="ECO:0007669"/>
    <property type="project" value="UniProtKB-EC"/>
</dbReference>
<keyword evidence="23" id="KW-0961">Cell wall biogenesis/degradation</keyword>
<dbReference type="Pfam" id="PF00912">
    <property type="entry name" value="Transgly"/>
    <property type="match status" value="1"/>
</dbReference>
<evidence type="ECO:0000256" key="24">
    <source>
        <dbReference type="ARBA" id="ARBA00034000"/>
    </source>
</evidence>
<dbReference type="InterPro" id="IPR023346">
    <property type="entry name" value="Lysozyme-like_dom_sf"/>
</dbReference>
<evidence type="ECO:0000256" key="11">
    <source>
        <dbReference type="ARBA" id="ARBA00022670"/>
    </source>
</evidence>
<evidence type="ECO:0000256" key="7">
    <source>
        <dbReference type="ARBA" id="ARBA00018638"/>
    </source>
</evidence>
<evidence type="ECO:0000256" key="20">
    <source>
        <dbReference type="ARBA" id="ARBA00023136"/>
    </source>
</evidence>
<evidence type="ECO:0000256" key="6">
    <source>
        <dbReference type="ARBA" id="ARBA00012448"/>
    </source>
</evidence>
<dbReference type="KEGG" id="ntg:NSCAC_0063"/>
<dbReference type="Proteomes" id="UP000516072">
    <property type="component" value="Chromosome"/>
</dbReference>
<dbReference type="Pfam" id="PF00905">
    <property type="entry name" value="Transpeptidase"/>
    <property type="match status" value="1"/>
</dbReference>
<evidence type="ECO:0000256" key="3">
    <source>
        <dbReference type="ARBA" id="ARBA00004752"/>
    </source>
</evidence>
<evidence type="ECO:0000256" key="10">
    <source>
        <dbReference type="ARBA" id="ARBA00022645"/>
    </source>
</evidence>
<keyword evidence="33" id="KW-1185">Reference proteome</keyword>
<dbReference type="GO" id="GO:0046677">
    <property type="term" value="P:response to antibiotic"/>
    <property type="evidence" value="ECO:0007669"/>
    <property type="project" value="UniProtKB-KW"/>
</dbReference>
<evidence type="ECO:0000256" key="13">
    <source>
        <dbReference type="ARBA" id="ARBA00022679"/>
    </source>
</evidence>
<evidence type="ECO:0000259" key="31">
    <source>
        <dbReference type="Pfam" id="PF17092"/>
    </source>
</evidence>
<evidence type="ECO:0000256" key="16">
    <source>
        <dbReference type="ARBA" id="ARBA00022960"/>
    </source>
</evidence>
<keyword evidence="19 28" id="KW-1133">Transmembrane helix</keyword>
<keyword evidence="17" id="KW-0735">Signal-anchor</keyword>
<proteinExistence type="inferred from homology"/>
<comment type="subcellular location">
    <subcellularLocation>
        <location evidence="2">Cell inner membrane</location>
        <topology evidence="2">Single-pass type II membrane protein</topology>
    </subcellularLocation>
</comment>
<dbReference type="EC" id="3.4.16.4" evidence="6"/>
<dbReference type="InterPro" id="IPR001264">
    <property type="entry name" value="Glyco_trans_51"/>
</dbReference>
<comment type="catalytic activity">
    <reaction evidence="26">
        <text>[GlcNAc-(1-&gt;4)-Mur2Ac(oyl-L-Ala-gamma-D-Glu-L-Lys-D-Ala-D-Ala)](n)-di-trans,octa-cis-undecaprenyl diphosphate + beta-D-GlcNAc-(1-&gt;4)-Mur2Ac(oyl-L-Ala-gamma-D-Glu-L-Lys-D-Ala-D-Ala)-di-trans,octa-cis-undecaprenyl diphosphate = [GlcNAc-(1-&gt;4)-Mur2Ac(oyl-L-Ala-gamma-D-Glu-L-Lys-D-Ala-D-Ala)](n+1)-di-trans,octa-cis-undecaprenyl diphosphate + di-trans,octa-cis-undecaprenyl diphosphate + H(+)</text>
        <dbReference type="Rhea" id="RHEA:23708"/>
        <dbReference type="Rhea" id="RHEA-COMP:9602"/>
        <dbReference type="Rhea" id="RHEA-COMP:9603"/>
        <dbReference type="ChEBI" id="CHEBI:15378"/>
        <dbReference type="ChEBI" id="CHEBI:58405"/>
        <dbReference type="ChEBI" id="CHEBI:60033"/>
        <dbReference type="ChEBI" id="CHEBI:78435"/>
        <dbReference type="EC" id="2.4.99.28"/>
    </reaction>
</comment>
<evidence type="ECO:0000256" key="5">
    <source>
        <dbReference type="ARBA" id="ARBA00007739"/>
    </source>
</evidence>
<dbReference type="GO" id="GO:0008360">
    <property type="term" value="P:regulation of cell shape"/>
    <property type="evidence" value="ECO:0007669"/>
    <property type="project" value="UniProtKB-KW"/>
</dbReference>
<keyword evidence="13 32" id="KW-0808">Transferase</keyword>
<evidence type="ECO:0000256" key="17">
    <source>
        <dbReference type="ARBA" id="ARBA00022968"/>
    </source>
</evidence>
<keyword evidence="8" id="KW-1003">Cell membrane</keyword>
<reference evidence="32 33" key="1">
    <citation type="submission" date="2020-03" db="EMBL/GenBank/DDBJ databases">
        <authorList>
            <person name="Picone N."/>
        </authorList>
    </citation>
    <scope>NUCLEOTIDE SEQUENCE [LARGE SCALE GENOMIC DNA]</scope>
    <source>
        <strain evidence="32">NSCAC1</strain>
    </source>
</reference>
<comment type="similarity">
    <text evidence="5">In the N-terminal section; belongs to the glycosyltransferase 51 family.</text>
</comment>
<evidence type="ECO:0000256" key="27">
    <source>
        <dbReference type="ARBA" id="ARBA00060592"/>
    </source>
</evidence>
<dbReference type="AlphaFoldDB" id="A0A7G1Q731"/>
<evidence type="ECO:0000313" key="32">
    <source>
        <dbReference type="EMBL" id="CAB1274228.1"/>
    </source>
</evidence>
<organism evidence="32 33">
    <name type="scientific">Candidatus Nitrosacidococcus tergens</name>
    <dbReference type="NCBI Taxonomy" id="553981"/>
    <lineage>
        <taxon>Bacteria</taxon>
        <taxon>Pseudomonadati</taxon>
        <taxon>Pseudomonadota</taxon>
        <taxon>Gammaproteobacteria</taxon>
        <taxon>Chromatiales</taxon>
        <taxon>Chromatiaceae</taxon>
        <taxon>Candidatus Nitrosacidococcus</taxon>
    </lineage>
</organism>
<feature type="domain" description="Penicillin-binding protein OB-like" evidence="31">
    <location>
        <begin position="320"/>
        <end position="427"/>
    </location>
</feature>
<keyword evidence="22" id="KW-0511">Multifunctional enzyme</keyword>
<dbReference type="InterPro" id="IPR012338">
    <property type="entry name" value="Beta-lactam/transpept-like"/>
</dbReference>
<keyword evidence="12 32" id="KW-0328">Glycosyltransferase</keyword>
<dbReference type="Gene3D" id="3.40.710.10">
    <property type="entry name" value="DD-peptidase/beta-lactamase superfamily"/>
    <property type="match status" value="2"/>
</dbReference>
<comment type="function">
    <text evidence="1">Cell wall formation. Synthesis of cross-linked peptidoglycan from the lipid intermediates. The enzyme has a penicillin-insensitive transglycosylase N-terminal domain (formation of linear glycan strands) and a penicillin-sensitive transpeptidase C-terminal domain (cross-linking of the peptide subunits).</text>
</comment>